<dbReference type="PANTHER" id="PTHR42794:SF1">
    <property type="entry name" value="HEMIN IMPORT ATP-BINDING PROTEIN HMUV"/>
    <property type="match status" value="1"/>
</dbReference>
<keyword evidence="7" id="KW-1185">Reference proteome</keyword>
<dbReference type="GO" id="GO:0005524">
    <property type="term" value="F:ATP binding"/>
    <property type="evidence" value="ECO:0007669"/>
    <property type="project" value="UniProtKB-KW"/>
</dbReference>
<gene>
    <name evidence="6" type="ORF">SAMN05661109_02364</name>
</gene>
<keyword evidence="2" id="KW-0547">Nucleotide-binding</keyword>
<evidence type="ECO:0000259" key="5">
    <source>
        <dbReference type="PROSITE" id="PS50893"/>
    </source>
</evidence>
<dbReference type="SUPFAM" id="SSF52540">
    <property type="entry name" value="P-loop containing nucleoside triphosphate hydrolases"/>
    <property type="match status" value="1"/>
</dbReference>
<proteinExistence type="predicted"/>
<dbReference type="GO" id="GO:0016887">
    <property type="term" value="F:ATP hydrolysis activity"/>
    <property type="evidence" value="ECO:0007669"/>
    <property type="project" value="InterPro"/>
</dbReference>
<protein>
    <submittedName>
        <fullName evidence="6">Iron complex transport system ATP-binding protein</fullName>
    </submittedName>
</protein>
<dbReference type="Pfam" id="PF00005">
    <property type="entry name" value="ABC_tran"/>
    <property type="match status" value="1"/>
</dbReference>
<dbReference type="PROSITE" id="PS50893">
    <property type="entry name" value="ABC_TRANSPORTER_2"/>
    <property type="match status" value="1"/>
</dbReference>
<dbReference type="Proteomes" id="UP000198929">
    <property type="component" value="Unassembled WGS sequence"/>
</dbReference>
<reference evidence="7" key="1">
    <citation type="submission" date="2016-10" db="EMBL/GenBank/DDBJ databases">
        <authorList>
            <person name="Varghese N."/>
            <person name="Submissions S."/>
        </authorList>
    </citation>
    <scope>NUCLEOTIDE SEQUENCE [LARGE SCALE GENOMIC DNA]</scope>
    <source>
        <strain evidence="7">DSM 20524</strain>
    </source>
</reference>
<dbReference type="EMBL" id="FOGQ01000014">
    <property type="protein sequence ID" value="SES24629.1"/>
    <property type="molecule type" value="Genomic_DNA"/>
</dbReference>
<dbReference type="SMART" id="SM00382">
    <property type="entry name" value="AAA"/>
    <property type="match status" value="1"/>
</dbReference>
<name>A0A1H9VSV6_9CORY</name>
<evidence type="ECO:0000256" key="4">
    <source>
        <dbReference type="ARBA" id="ARBA00022967"/>
    </source>
</evidence>
<accession>A0A1H9VSV6</accession>
<dbReference type="Gene3D" id="3.40.50.300">
    <property type="entry name" value="P-loop containing nucleotide triphosphate hydrolases"/>
    <property type="match status" value="1"/>
</dbReference>
<evidence type="ECO:0000256" key="1">
    <source>
        <dbReference type="ARBA" id="ARBA00022448"/>
    </source>
</evidence>
<keyword evidence="1" id="KW-0813">Transport</keyword>
<keyword evidence="3 6" id="KW-0067">ATP-binding</keyword>
<dbReference type="CDD" id="cd03214">
    <property type="entry name" value="ABC_Iron-Siderophores_B12_Hemin"/>
    <property type="match status" value="1"/>
</dbReference>
<dbReference type="FunFam" id="3.40.50.300:FF:000134">
    <property type="entry name" value="Iron-enterobactin ABC transporter ATP-binding protein"/>
    <property type="match status" value="1"/>
</dbReference>
<organism evidence="6 7">
    <name type="scientific">Corynebacterium cystitidis DSM 20524</name>
    <dbReference type="NCBI Taxonomy" id="1121357"/>
    <lineage>
        <taxon>Bacteria</taxon>
        <taxon>Bacillati</taxon>
        <taxon>Actinomycetota</taxon>
        <taxon>Actinomycetes</taxon>
        <taxon>Mycobacteriales</taxon>
        <taxon>Corynebacteriaceae</taxon>
        <taxon>Corynebacterium</taxon>
    </lineage>
</organism>
<dbReference type="InterPro" id="IPR003593">
    <property type="entry name" value="AAA+_ATPase"/>
</dbReference>
<dbReference type="STRING" id="1121357.SAMN05661109_02364"/>
<dbReference type="AlphaFoldDB" id="A0A1H9VSV6"/>
<feature type="domain" description="ABC transporter" evidence="5">
    <location>
        <begin position="10"/>
        <end position="241"/>
    </location>
</feature>
<dbReference type="InterPro" id="IPR027417">
    <property type="entry name" value="P-loop_NTPase"/>
</dbReference>
<evidence type="ECO:0000256" key="3">
    <source>
        <dbReference type="ARBA" id="ARBA00022840"/>
    </source>
</evidence>
<keyword evidence="4" id="KW-1278">Translocase</keyword>
<dbReference type="NCBIfam" id="NF010068">
    <property type="entry name" value="PRK13548.1"/>
    <property type="match status" value="1"/>
</dbReference>
<evidence type="ECO:0000256" key="2">
    <source>
        <dbReference type="ARBA" id="ARBA00022741"/>
    </source>
</evidence>
<evidence type="ECO:0000313" key="6">
    <source>
        <dbReference type="EMBL" id="SES24629.1"/>
    </source>
</evidence>
<dbReference type="PANTHER" id="PTHR42794">
    <property type="entry name" value="HEMIN IMPORT ATP-BINDING PROTEIN HMUV"/>
    <property type="match status" value="1"/>
</dbReference>
<evidence type="ECO:0000313" key="7">
    <source>
        <dbReference type="Proteomes" id="UP000198929"/>
    </source>
</evidence>
<dbReference type="InterPro" id="IPR003439">
    <property type="entry name" value="ABC_transporter-like_ATP-bd"/>
</dbReference>
<sequence length="259" mass="27921">MGRTVNNPLLSVRDISVEFGSKLVLDDVHVDLYSHQLTALVGPNGAGKSTLFSVFSGDISPSSGSVDINGQPLSSLSPKELAQIRSVMPQEHVMRFSFSVEEIVGLARLSHSTSPDEDEQIITQALATADVSHLRERDVQTLSGGEMARTAYARTLAQTTQVVLLDEPTAALDLKHQQRVLRTARDLTSEGCCVVIVVHDLNLAAAYADRVIMLNDGSIVADGTPTEVLQAPLITSIYGQNVLCQEHPTRNCPLIVPID</sequence>